<proteinExistence type="predicted"/>
<dbReference type="PANTHER" id="PTHR30349">
    <property type="entry name" value="PHAGE INTEGRASE-RELATED"/>
    <property type="match status" value="1"/>
</dbReference>
<dbReference type="CDD" id="cd01189">
    <property type="entry name" value="INT_ICEBs1_C_like"/>
    <property type="match status" value="1"/>
</dbReference>
<evidence type="ECO:0000313" key="3">
    <source>
        <dbReference type="EMBL" id="MEX0426066.1"/>
    </source>
</evidence>
<dbReference type="InterPro" id="IPR002104">
    <property type="entry name" value="Integrase_catalytic"/>
</dbReference>
<dbReference type="PANTHER" id="PTHR30349:SF64">
    <property type="entry name" value="PROPHAGE INTEGRASE INTD-RELATED"/>
    <property type="match status" value="1"/>
</dbReference>
<dbReference type="Proteomes" id="UP001556631">
    <property type="component" value="Unassembled WGS sequence"/>
</dbReference>
<dbReference type="RefSeq" id="WP_367990653.1">
    <property type="nucleotide sequence ID" value="NZ_JBFPJR010000001.1"/>
</dbReference>
<dbReference type="SUPFAM" id="SSF56349">
    <property type="entry name" value="DNA breaking-rejoining enzymes"/>
    <property type="match status" value="1"/>
</dbReference>
<reference evidence="3 4" key="1">
    <citation type="submission" date="2024-07" db="EMBL/GenBank/DDBJ databases">
        <authorList>
            <person name="Lee S."/>
            <person name="Kang M."/>
        </authorList>
    </citation>
    <scope>NUCLEOTIDE SEQUENCE [LARGE SCALE GENOMIC DNA]</scope>
    <source>
        <strain evidence="3 4">DS6</strain>
    </source>
</reference>
<keyword evidence="4" id="KW-1185">Reference proteome</keyword>
<keyword evidence="1" id="KW-0233">DNA recombination</keyword>
<comment type="caution">
    <text evidence="3">The sequence shown here is derived from an EMBL/GenBank/DDBJ whole genome shotgun (WGS) entry which is preliminary data.</text>
</comment>
<dbReference type="Gene3D" id="1.10.443.10">
    <property type="entry name" value="Intergrase catalytic core"/>
    <property type="match status" value="1"/>
</dbReference>
<dbReference type="InterPro" id="IPR013762">
    <property type="entry name" value="Integrase-like_cat_sf"/>
</dbReference>
<sequence>MAKLLAHPDQDKPVSTRKGFRAYVALCALAGLRKGEAAGVQVGDIDFLRRSLRVQRQIQRDRSSFKVVPPKYGSERTVYPPDELVLILSQHIKEHTPEGEPDRWMFTVGDGPLYDNAITWRWRATRDAAGLSTRLHDLRHFFASGLIASGCDVVAVQTAMGHASATTTLNTYSHLWPTAEDRTRGAASVLAKAVLGDSLRTEQAN</sequence>
<protein>
    <submittedName>
        <fullName evidence="3">Tyrosine-type recombinase/integrase</fullName>
    </submittedName>
</protein>
<gene>
    <name evidence="3" type="ORF">AB3X52_00425</name>
</gene>
<evidence type="ECO:0000259" key="2">
    <source>
        <dbReference type="PROSITE" id="PS51898"/>
    </source>
</evidence>
<accession>A0ABV3ST03</accession>
<organism evidence="3 4">
    <name type="scientific">Nocardioides eburneus</name>
    <dbReference type="NCBI Taxonomy" id="3231482"/>
    <lineage>
        <taxon>Bacteria</taxon>
        <taxon>Bacillati</taxon>
        <taxon>Actinomycetota</taxon>
        <taxon>Actinomycetes</taxon>
        <taxon>Propionibacteriales</taxon>
        <taxon>Nocardioidaceae</taxon>
        <taxon>Nocardioides</taxon>
    </lineage>
</organism>
<dbReference type="PROSITE" id="PS51898">
    <property type="entry name" value="TYR_RECOMBINASE"/>
    <property type="match status" value="1"/>
</dbReference>
<dbReference type="Pfam" id="PF00589">
    <property type="entry name" value="Phage_integrase"/>
    <property type="match status" value="1"/>
</dbReference>
<dbReference type="InterPro" id="IPR050090">
    <property type="entry name" value="Tyrosine_recombinase_XerCD"/>
</dbReference>
<name>A0ABV3ST03_9ACTN</name>
<dbReference type="InterPro" id="IPR011010">
    <property type="entry name" value="DNA_brk_join_enz"/>
</dbReference>
<evidence type="ECO:0000256" key="1">
    <source>
        <dbReference type="ARBA" id="ARBA00023172"/>
    </source>
</evidence>
<dbReference type="EMBL" id="JBFPJR010000001">
    <property type="protein sequence ID" value="MEX0426066.1"/>
    <property type="molecule type" value="Genomic_DNA"/>
</dbReference>
<evidence type="ECO:0000313" key="4">
    <source>
        <dbReference type="Proteomes" id="UP001556631"/>
    </source>
</evidence>
<feature type="domain" description="Tyr recombinase" evidence="2">
    <location>
        <begin position="1"/>
        <end position="188"/>
    </location>
</feature>